<name>A0A4D9EJC3_9SAUR</name>
<keyword evidence="2" id="KW-1185">Reference proteome</keyword>
<gene>
    <name evidence="1" type="ORF">DR999_PMT05356</name>
</gene>
<comment type="caution">
    <text evidence="1">The sequence shown here is derived from an EMBL/GenBank/DDBJ whole genome shotgun (WGS) entry which is preliminary data.</text>
</comment>
<keyword evidence="1" id="KW-0675">Receptor</keyword>
<dbReference type="AlphaFoldDB" id="A0A4D9EJC3"/>
<reference evidence="1 2" key="2">
    <citation type="submission" date="2019-04" db="EMBL/GenBank/DDBJ databases">
        <title>The genome sequence of big-headed turtle.</title>
        <authorList>
            <person name="Gong S."/>
        </authorList>
    </citation>
    <scope>NUCLEOTIDE SEQUENCE [LARGE SCALE GENOMIC DNA]</scope>
    <source>
        <strain evidence="1">DO16091913</strain>
        <tissue evidence="1">Muscle</tissue>
    </source>
</reference>
<organism evidence="1 2">
    <name type="scientific">Platysternon megacephalum</name>
    <name type="common">big-headed turtle</name>
    <dbReference type="NCBI Taxonomy" id="55544"/>
    <lineage>
        <taxon>Eukaryota</taxon>
        <taxon>Metazoa</taxon>
        <taxon>Chordata</taxon>
        <taxon>Craniata</taxon>
        <taxon>Vertebrata</taxon>
        <taxon>Euteleostomi</taxon>
        <taxon>Archelosauria</taxon>
        <taxon>Testudinata</taxon>
        <taxon>Testudines</taxon>
        <taxon>Cryptodira</taxon>
        <taxon>Durocryptodira</taxon>
        <taxon>Testudinoidea</taxon>
        <taxon>Platysternidae</taxon>
        <taxon>Platysternon</taxon>
    </lineage>
</organism>
<dbReference type="EMBL" id="QXTE01000032">
    <property type="protein sequence ID" value="TFK11471.1"/>
    <property type="molecule type" value="Genomic_DNA"/>
</dbReference>
<evidence type="ECO:0000313" key="2">
    <source>
        <dbReference type="Proteomes" id="UP000297703"/>
    </source>
</evidence>
<dbReference type="Proteomes" id="UP000297703">
    <property type="component" value="Unassembled WGS sequence"/>
</dbReference>
<protein>
    <submittedName>
        <fullName evidence="1">Gamma-aminobutyric acid receptor subunit alpha-1</fullName>
    </submittedName>
</protein>
<proteinExistence type="predicted"/>
<accession>A0A4D9EJC3</accession>
<sequence>MHFWKAVTAHACTSTVTDFPRSVHCIQEVSHQNAAFLKCILCHTRLIVQKSTPVDCSQLETNKDNLLMTFFHCSSGIIRLLTAKAIPPFWEKIKENFSKTCNQIKRFFFPE</sequence>
<reference evidence="1 2" key="1">
    <citation type="submission" date="2019-04" db="EMBL/GenBank/DDBJ databases">
        <title>Draft genome of the big-headed turtle Platysternon megacephalum.</title>
        <authorList>
            <person name="Gong S."/>
        </authorList>
    </citation>
    <scope>NUCLEOTIDE SEQUENCE [LARGE SCALE GENOMIC DNA]</scope>
    <source>
        <strain evidence="1">DO16091913</strain>
        <tissue evidence="1">Muscle</tissue>
    </source>
</reference>
<evidence type="ECO:0000313" key="1">
    <source>
        <dbReference type="EMBL" id="TFK11471.1"/>
    </source>
</evidence>